<evidence type="ECO:0000313" key="1">
    <source>
        <dbReference type="EMBL" id="MCF8587747.1"/>
    </source>
</evidence>
<evidence type="ECO:0000313" key="2">
    <source>
        <dbReference type="Proteomes" id="UP001200110"/>
    </source>
</evidence>
<name>A0ABS9IQB3_9ACTN</name>
<protein>
    <recommendedName>
        <fullName evidence="3">Transcriptional regulator, AbiEi antitoxin, Type IV TA system</fullName>
    </recommendedName>
</protein>
<comment type="caution">
    <text evidence="1">The sequence shown here is derived from an EMBL/GenBank/DDBJ whole genome shotgun (WGS) entry which is preliminary data.</text>
</comment>
<reference evidence="1 2" key="1">
    <citation type="submission" date="2022-01" db="EMBL/GenBank/DDBJ databases">
        <authorList>
            <person name="Huang Y."/>
        </authorList>
    </citation>
    <scope>NUCLEOTIDE SEQUENCE [LARGE SCALE GENOMIC DNA]</scope>
    <source>
        <strain evidence="1 2">HY366</strain>
    </source>
</reference>
<dbReference type="Proteomes" id="UP001200110">
    <property type="component" value="Unassembled WGS sequence"/>
</dbReference>
<gene>
    <name evidence="1" type="ORF">L5G33_04590</name>
</gene>
<sequence length="306" mass="33334">MWPEDENGIIRRRSALGVGFTDTDLKLALRRGELTLVDRGVCVRTALLPEHGTADAVYRLKVVAAAQDSDTPLSNESAAAIHGLDLLHPDQRTVHFATSKSGGGRRMATRHIHSGLPHDAVVEVDGVAVSTIARTAVDVAAGGTFEQALAVLDSARRVGVSTDEIGDELGRHRIRGCAVVTAALRYCDPRSANAGESWGRAQMITAGLPVPELQTRFDLRDGSVAFTDYEWDRRLVGEFDGLRKYGRDLRPGQSVEGAVVAEKLREDALRDQVADVARWTVAELRDDAMVPMLRRRMVRVGLSVPR</sequence>
<proteinExistence type="predicted"/>
<keyword evidence="2" id="KW-1185">Reference proteome</keyword>
<dbReference type="EMBL" id="JAKKOR010000003">
    <property type="protein sequence ID" value="MCF8587747.1"/>
    <property type="molecule type" value="Genomic_DNA"/>
</dbReference>
<evidence type="ECO:0008006" key="3">
    <source>
        <dbReference type="Google" id="ProtNLM"/>
    </source>
</evidence>
<organism evidence="1 2">
    <name type="scientific">Gordonia liuliyuniae</name>
    <dbReference type="NCBI Taxonomy" id="2911517"/>
    <lineage>
        <taxon>Bacteria</taxon>
        <taxon>Bacillati</taxon>
        <taxon>Actinomycetota</taxon>
        <taxon>Actinomycetes</taxon>
        <taxon>Mycobacteriales</taxon>
        <taxon>Gordoniaceae</taxon>
        <taxon>Gordonia</taxon>
    </lineage>
</organism>
<accession>A0ABS9IQB3</accession>
<dbReference type="RefSeq" id="WP_236996976.1">
    <property type="nucleotide sequence ID" value="NZ_JAKKOR010000003.1"/>
</dbReference>